<evidence type="ECO:0000313" key="1">
    <source>
        <dbReference type="EMBL" id="AAA17079.1"/>
    </source>
</evidence>
<dbReference type="EMBL" id="U00010">
    <property type="protein sequence ID" value="AAA17079.1"/>
    <property type="molecule type" value="Genomic_DNA"/>
</dbReference>
<sequence>MLTLLSEPDVLFLDESTNDVDTNTLTATEDFLISWAVTLSRITGYLLHSATEKQLTSIDRPSARLPKPDRDRG</sequence>
<dbReference type="PIR" id="S72715">
    <property type="entry name" value="S72715"/>
</dbReference>
<protein>
    <submittedName>
        <fullName evidence="1">Rp1</fullName>
    </submittedName>
</protein>
<reference evidence="1" key="2">
    <citation type="submission" date="1994-03" db="EMBL/GenBank/DDBJ databases">
        <authorList>
            <person name="Robison K."/>
        </authorList>
    </citation>
    <scope>NUCLEOTIDE SEQUENCE</scope>
</reference>
<accession>Q49631</accession>
<name>Q49631_MYCLR</name>
<dbReference type="AlphaFoldDB" id="Q49631"/>
<proteinExistence type="predicted"/>
<reference evidence="1" key="1">
    <citation type="submission" date="1994-01" db="EMBL/GenBank/DDBJ databases">
        <authorList>
            <person name="Smith D.R."/>
        </authorList>
    </citation>
    <scope>NUCLEOTIDE SEQUENCE</scope>
</reference>
<organism evidence="1">
    <name type="scientific">Mycobacterium leprae</name>
    <dbReference type="NCBI Taxonomy" id="1769"/>
    <lineage>
        <taxon>Bacteria</taxon>
        <taxon>Bacillati</taxon>
        <taxon>Actinomycetota</taxon>
        <taxon>Actinomycetes</taxon>
        <taxon>Mycobacteriales</taxon>
        <taxon>Mycobacteriaceae</taxon>
        <taxon>Mycobacterium</taxon>
    </lineage>
</organism>